<dbReference type="InterPro" id="IPR050441">
    <property type="entry name" value="RBM"/>
</dbReference>
<dbReference type="Pfam" id="PF00076">
    <property type="entry name" value="RRM_1"/>
    <property type="match status" value="1"/>
</dbReference>
<dbReference type="InterPro" id="IPR035979">
    <property type="entry name" value="RBD_domain_sf"/>
</dbReference>
<name>A0AAF1AJZ7_DAUCS</name>
<evidence type="ECO:0000313" key="5">
    <source>
        <dbReference type="Proteomes" id="UP000077755"/>
    </source>
</evidence>
<dbReference type="PROSITE" id="PS50102">
    <property type="entry name" value="RRM"/>
    <property type="match status" value="1"/>
</dbReference>
<evidence type="ECO:0000256" key="1">
    <source>
        <dbReference type="PROSITE-ProRule" id="PRU00176"/>
    </source>
</evidence>
<evidence type="ECO:0000259" key="3">
    <source>
        <dbReference type="PROSITE" id="PS50102"/>
    </source>
</evidence>
<dbReference type="InterPro" id="IPR012677">
    <property type="entry name" value="Nucleotide-bd_a/b_plait_sf"/>
</dbReference>
<sequence>MADQKQGYLCMITRLPKSATTEHVKANFSHFGKILDAHVFVDNSNDVSMGKAYVIFEEESGRSAAMKMSGKLFCGEIIGVKDDKYGFGRNAYEFHDSLFDSYISIGETRKRGPKGGHSISRSKYVGRGSGRFGPGPHRGESQ</sequence>
<dbReference type="SMART" id="SM00360">
    <property type="entry name" value="RRM"/>
    <property type="match status" value="1"/>
</dbReference>
<accession>A0AAF1AJZ7</accession>
<dbReference type="PANTHER" id="PTHR48034">
    <property type="entry name" value="TRANSFORMER-2 SEX-DETERMINING PROTEIN-RELATED"/>
    <property type="match status" value="1"/>
</dbReference>
<proteinExistence type="predicted"/>
<evidence type="ECO:0000256" key="2">
    <source>
        <dbReference type="SAM" id="MobiDB-lite"/>
    </source>
</evidence>
<keyword evidence="5" id="KW-1185">Reference proteome</keyword>
<keyword evidence="1" id="KW-0694">RNA-binding</keyword>
<dbReference type="AlphaFoldDB" id="A0AAF1AJZ7"/>
<organism evidence="4 5">
    <name type="scientific">Daucus carota subsp. sativus</name>
    <name type="common">Carrot</name>
    <dbReference type="NCBI Taxonomy" id="79200"/>
    <lineage>
        <taxon>Eukaryota</taxon>
        <taxon>Viridiplantae</taxon>
        <taxon>Streptophyta</taxon>
        <taxon>Embryophyta</taxon>
        <taxon>Tracheophyta</taxon>
        <taxon>Spermatophyta</taxon>
        <taxon>Magnoliopsida</taxon>
        <taxon>eudicotyledons</taxon>
        <taxon>Gunneridae</taxon>
        <taxon>Pentapetalae</taxon>
        <taxon>asterids</taxon>
        <taxon>campanulids</taxon>
        <taxon>Apiales</taxon>
        <taxon>Apiaceae</taxon>
        <taxon>Apioideae</taxon>
        <taxon>Scandiceae</taxon>
        <taxon>Daucinae</taxon>
        <taxon>Daucus</taxon>
        <taxon>Daucus sect. Daucus</taxon>
    </lineage>
</organism>
<reference evidence="4" key="1">
    <citation type="journal article" date="2016" name="Nat. Genet.">
        <title>A high-quality carrot genome assembly provides new insights into carotenoid accumulation and asterid genome evolution.</title>
        <authorList>
            <person name="Iorizzo M."/>
            <person name="Ellison S."/>
            <person name="Senalik D."/>
            <person name="Zeng P."/>
            <person name="Satapoomin P."/>
            <person name="Huang J."/>
            <person name="Bowman M."/>
            <person name="Iovene M."/>
            <person name="Sanseverino W."/>
            <person name="Cavagnaro P."/>
            <person name="Yildiz M."/>
            <person name="Macko-Podgorni A."/>
            <person name="Moranska E."/>
            <person name="Grzebelus E."/>
            <person name="Grzebelus D."/>
            <person name="Ashrafi H."/>
            <person name="Zheng Z."/>
            <person name="Cheng S."/>
            <person name="Spooner D."/>
            <person name="Van Deynze A."/>
            <person name="Simon P."/>
        </authorList>
    </citation>
    <scope>NUCLEOTIDE SEQUENCE</scope>
    <source>
        <tissue evidence="4">Leaf</tissue>
    </source>
</reference>
<evidence type="ECO:0000313" key="4">
    <source>
        <dbReference type="EMBL" id="WOG86009.1"/>
    </source>
</evidence>
<dbReference type="CDD" id="cd00590">
    <property type="entry name" value="RRM_SF"/>
    <property type="match status" value="1"/>
</dbReference>
<reference evidence="4" key="2">
    <citation type="submission" date="2022-03" db="EMBL/GenBank/DDBJ databases">
        <title>Draft title - Genomic analysis of global carrot germplasm unveils the trajectory of domestication and the origin of high carotenoid orange carrot.</title>
        <authorList>
            <person name="Iorizzo M."/>
            <person name="Ellison S."/>
            <person name="Senalik D."/>
            <person name="Macko-Podgorni A."/>
            <person name="Grzebelus D."/>
            <person name="Bostan H."/>
            <person name="Rolling W."/>
            <person name="Curaba J."/>
            <person name="Simon P."/>
        </authorList>
    </citation>
    <scope>NUCLEOTIDE SEQUENCE</scope>
    <source>
        <tissue evidence="4">Leaf</tissue>
    </source>
</reference>
<dbReference type="SUPFAM" id="SSF54928">
    <property type="entry name" value="RNA-binding domain, RBD"/>
    <property type="match status" value="1"/>
</dbReference>
<feature type="region of interest" description="Disordered" evidence="2">
    <location>
        <begin position="107"/>
        <end position="142"/>
    </location>
</feature>
<dbReference type="Proteomes" id="UP000077755">
    <property type="component" value="Chromosome 1"/>
</dbReference>
<dbReference type="InterPro" id="IPR000504">
    <property type="entry name" value="RRM_dom"/>
</dbReference>
<feature type="domain" description="RRM" evidence="3">
    <location>
        <begin position="8"/>
        <end position="85"/>
    </location>
</feature>
<dbReference type="Gene3D" id="3.30.70.330">
    <property type="match status" value="1"/>
</dbReference>
<dbReference type="EMBL" id="CP093343">
    <property type="protein sequence ID" value="WOG86009.1"/>
    <property type="molecule type" value="Genomic_DNA"/>
</dbReference>
<protein>
    <recommendedName>
        <fullName evidence="3">RRM domain-containing protein</fullName>
    </recommendedName>
</protein>
<gene>
    <name evidence="4" type="ORF">DCAR_0105203</name>
</gene>
<dbReference type="GO" id="GO:0003723">
    <property type="term" value="F:RNA binding"/>
    <property type="evidence" value="ECO:0007669"/>
    <property type="project" value="UniProtKB-UniRule"/>
</dbReference>